<dbReference type="AlphaFoldDB" id="A0A9D2QD67"/>
<evidence type="ECO:0000313" key="9">
    <source>
        <dbReference type="Proteomes" id="UP000823858"/>
    </source>
</evidence>
<keyword evidence="3 7" id="KW-0732">Signal</keyword>
<dbReference type="Gene3D" id="3.40.190.10">
    <property type="entry name" value="Periplasmic binding protein-like II"/>
    <property type="match status" value="2"/>
</dbReference>
<evidence type="ECO:0000256" key="5">
    <source>
        <dbReference type="ARBA" id="ARBA00023139"/>
    </source>
</evidence>
<comment type="caution">
    <text evidence="8">The sequence shown here is derived from an EMBL/GenBank/DDBJ whole genome shotgun (WGS) entry which is preliminary data.</text>
</comment>
<dbReference type="EMBL" id="DWVP01000019">
    <property type="protein sequence ID" value="HJC85430.1"/>
    <property type="molecule type" value="Genomic_DNA"/>
</dbReference>
<keyword evidence="5" id="KW-0564">Palmitate</keyword>
<comment type="similarity">
    <text evidence="2">Belongs to the NlpA lipoprotein family.</text>
</comment>
<dbReference type="Proteomes" id="UP000823858">
    <property type="component" value="Unassembled WGS sequence"/>
</dbReference>
<evidence type="ECO:0000256" key="3">
    <source>
        <dbReference type="ARBA" id="ARBA00022729"/>
    </source>
</evidence>
<evidence type="ECO:0000256" key="2">
    <source>
        <dbReference type="ARBA" id="ARBA00008973"/>
    </source>
</evidence>
<reference evidence="8" key="2">
    <citation type="submission" date="2021-04" db="EMBL/GenBank/DDBJ databases">
        <authorList>
            <person name="Gilroy R."/>
        </authorList>
    </citation>
    <scope>NUCLEOTIDE SEQUENCE</scope>
    <source>
        <strain evidence="8">ChiHjej13B12-4958</strain>
    </source>
</reference>
<evidence type="ECO:0000256" key="4">
    <source>
        <dbReference type="ARBA" id="ARBA00023136"/>
    </source>
</evidence>
<dbReference type="InterPro" id="IPR004872">
    <property type="entry name" value="Lipoprotein_NlpA"/>
</dbReference>
<evidence type="ECO:0000256" key="7">
    <source>
        <dbReference type="SAM" id="SignalP"/>
    </source>
</evidence>
<keyword evidence="6" id="KW-0449">Lipoprotein</keyword>
<organism evidence="8 9">
    <name type="scientific">Candidatus Corynebacterium faecigallinarum</name>
    <dbReference type="NCBI Taxonomy" id="2838528"/>
    <lineage>
        <taxon>Bacteria</taxon>
        <taxon>Bacillati</taxon>
        <taxon>Actinomycetota</taxon>
        <taxon>Actinomycetes</taxon>
        <taxon>Mycobacteriales</taxon>
        <taxon>Corynebacteriaceae</taxon>
        <taxon>Corynebacterium</taxon>
    </lineage>
</organism>
<proteinExistence type="inferred from homology"/>
<gene>
    <name evidence="8" type="ORF">H9751_07790</name>
</gene>
<dbReference type="PROSITE" id="PS51257">
    <property type="entry name" value="PROKAR_LIPOPROTEIN"/>
    <property type="match status" value="1"/>
</dbReference>
<accession>A0A9D2QD67</accession>
<name>A0A9D2QD67_9CORY</name>
<feature type="chain" id="PRO_5039308498" evidence="7">
    <location>
        <begin position="31"/>
        <end position="307"/>
    </location>
</feature>
<dbReference type="PANTHER" id="PTHR30429:SF3">
    <property type="entry name" value="LIPOPROTEIN"/>
    <property type="match status" value="1"/>
</dbReference>
<dbReference type="SUPFAM" id="SSF53850">
    <property type="entry name" value="Periplasmic binding protein-like II"/>
    <property type="match status" value="1"/>
</dbReference>
<keyword evidence="4" id="KW-0472">Membrane</keyword>
<evidence type="ECO:0000256" key="1">
    <source>
        <dbReference type="ARBA" id="ARBA00004635"/>
    </source>
</evidence>
<sequence>MTKHLFSKVARRATAGVVAVATAASLAACADDDNDSEGDGPIRIGSTEADKSQWQVFAEVAEEEGIDIDVVSFTDYVQPNRALDAGELDVNQFQHIQFLAEENVNAGYGLVPFGSSQTFPMGVYSKDAESVEDIAEVGEVVIPNDTTNQGRAIKVLAAAGLVTLRQDDLLTPTPADIDQDASDVEVIAVEAPQTAIAYNDGQVAVINNNFLESAGVNANDAVYKDNPDDESSLPYINVWVTTEENKDNEDFQKLVELWHTDKVQEAVANDTSGTAVKAEFSADELEEILADTEQKIREQDSPDDSDE</sequence>
<dbReference type="Pfam" id="PF03180">
    <property type="entry name" value="Lipoprotein_9"/>
    <property type="match status" value="1"/>
</dbReference>
<dbReference type="PANTHER" id="PTHR30429">
    <property type="entry name" value="D-METHIONINE-BINDING LIPOPROTEIN METQ"/>
    <property type="match status" value="1"/>
</dbReference>
<reference evidence="8" key="1">
    <citation type="journal article" date="2021" name="PeerJ">
        <title>Extensive microbial diversity within the chicken gut microbiome revealed by metagenomics and culture.</title>
        <authorList>
            <person name="Gilroy R."/>
            <person name="Ravi A."/>
            <person name="Getino M."/>
            <person name="Pursley I."/>
            <person name="Horton D.L."/>
            <person name="Alikhan N.F."/>
            <person name="Baker D."/>
            <person name="Gharbi K."/>
            <person name="Hall N."/>
            <person name="Watson M."/>
            <person name="Adriaenssens E.M."/>
            <person name="Foster-Nyarko E."/>
            <person name="Jarju S."/>
            <person name="Secka A."/>
            <person name="Antonio M."/>
            <person name="Oren A."/>
            <person name="Chaudhuri R.R."/>
            <person name="La Ragione R."/>
            <person name="Hildebrand F."/>
            <person name="Pallen M.J."/>
        </authorList>
    </citation>
    <scope>NUCLEOTIDE SEQUENCE</scope>
    <source>
        <strain evidence="8">ChiHjej13B12-4958</strain>
    </source>
</reference>
<evidence type="ECO:0000256" key="6">
    <source>
        <dbReference type="ARBA" id="ARBA00023288"/>
    </source>
</evidence>
<dbReference type="GO" id="GO:0016020">
    <property type="term" value="C:membrane"/>
    <property type="evidence" value="ECO:0007669"/>
    <property type="project" value="UniProtKB-SubCell"/>
</dbReference>
<protein>
    <submittedName>
        <fullName evidence="8">Methionine ABC transporter substrate-binding protein</fullName>
    </submittedName>
</protein>
<comment type="subcellular location">
    <subcellularLocation>
        <location evidence="1">Membrane</location>
        <topology evidence="1">Lipid-anchor</topology>
    </subcellularLocation>
</comment>
<evidence type="ECO:0000313" key="8">
    <source>
        <dbReference type="EMBL" id="HJC85430.1"/>
    </source>
</evidence>
<feature type="signal peptide" evidence="7">
    <location>
        <begin position="1"/>
        <end position="30"/>
    </location>
</feature>